<dbReference type="InterPro" id="IPR032710">
    <property type="entry name" value="NTF2-like_dom_sf"/>
</dbReference>
<dbReference type="CDD" id="cd00531">
    <property type="entry name" value="NTF2_like"/>
    <property type="match status" value="1"/>
</dbReference>
<reference evidence="2 3" key="1">
    <citation type="submission" date="2016-10" db="EMBL/GenBank/DDBJ databases">
        <authorList>
            <person name="de Groot N.N."/>
        </authorList>
    </citation>
    <scope>NUCLEOTIDE SEQUENCE [LARGE SCALE GENOMIC DNA]</scope>
    <source>
        <strain evidence="2 3">CGMCC 4.1877</strain>
    </source>
</reference>
<organism evidence="2 3">
    <name type="scientific">Pseudonocardia ammonioxydans</name>
    <dbReference type="NCBI Taxonomy" id="260086"/>
    <lineage>
        <taxon>Bacteria</taxon>
        <taxon>Bacillati</taxon>
        <taxon>Actinomycetota</taxon>
        <taxon>Actinomycetes</taxon>
        <taxon>Pseudonocardiales</taxon>
        <taxon>Pseudonocardiaceae</taxon>
        <taxon>Pseudonocardia</taxon>
    </lineage>
</organism>
<keyword evidence="3" id="KW-1185">Reference proteome</keyword>
<evidence type="ECO:0000259" key="1">
    <source>
        <dbReference type="Pfam" id="PF13577"/>
    </source>
</evidence>
<dbReference type="InterPro" id="IPR037401">
    <property type="entry name" value="SnoaL-like"/>
</dbReference>
<protein>
    <submittedName>
        <fullName evidence="2">SnoaL-like domain-containing protein</fullName>
    </submittedName>
</protein>
<evidence type="ECO:0000313" key="3">
    <source>
        <dbReference type="Proteomes" id="UP000199614"/>
    </source>
</evidence>
<dbReference type="Pfam" id="PF13577">
    <property type="entry name" value="SnoaL_4"/>
    <property type="match status" value="1"/>
</dbReference>
<accession>A0A1I5AAV3</accession>
<sequence length="168" mass="18590">MRPVSDIETRIDRIESRTAVGRLVAQYAHAFDSGDVDLLRTLWHTGAELRLGEPFGDFAGIDGIVEAAHLLWSQSPRMHHWMSNVVVDIDDDGETARAVSALDCLVTNVETGPTQVGGIYRDRAARRDGRWAIVERVFELHYFTPVSGWAPVHGSETTPLADRGRAPS</sequence>
<dbReference type="EMBL" id="FOUY01000017">
    <property type="protein sequence ID" value="SFN59470.1"/>
    <property type="molecule type" value="Genomic_DNA"/>
</dbReference>
<dbReference type="SUPFAM" id="SSF54427">
    <property type="entry name" value="NTF2-like"/>
    <property type="match status" value="1"/>
</dbReference>
<name>A0A1I5AAV3_PSUAM</name>
<evidence type="ECO:0000313" key="2">
    <source>
        <dbReference type="EMBL" id="SFN59470.1"/>
    </source>
</evidence>
<feature type="domain" description="SnoaL-like" evidence="1">
    <location>
        <begin position="13"/>
        <end position="136"/>
    </location>
</feature>
<dbReference type="Proteomes" id="UP000199614">
    <property type="component" value="Unassembled WGS sequence"/>
</dbReference>
<proteinExistence type="predicted"/>
<dbReference type="AlphaFoldDB" id="A0A1I5AAV3"/>
<dbReference type="Gene3D" id="3.10.450.50">
    <property type="match status" value="1"/>
</dbReference>
<dbReference type="STRING" id="260086.SAMN05216207_101764"/>
<gene>
    <name evidence="2" type="ORF">SAMN05216207_101764</name>
</gene>